<protein>
    <submittedName>
        <fullName evidence="6">AcrR family transcriptional regulator</fullName>
    </submittedName>
</protein>
<keyword evidence="1" id="KW-0805">Transcription regulation</keyword>
<dbReference type="EMBL" id="JACCBU010000001">
    <property type="protein sequence ID" value="NYE72541.1"/>
    <property type="molecule type" value="Genomic_DNA"/>
</dbReference>
<keyword evidence="3" id="KW-0804">Transcription</keyword>
<feature type="DNA-binding region" description="H-T-H motif" evidence="4">
    <location>
        <begin position="41"/>
        <end position="60"/>
    </location>
</feature>
<dbReference type="Pfam" id="PF00440">
    <property type="entry name" value="TetR_N"/>
    <property type="match status" value="1"/>
</dbReference>
<dbReference type="PRINTS" id="PR00455">
    <property type="entry name" value="HTHTETR"/>
</dbReference>
<dbReference type="GO" id="GO:0000976">
    <property type="term" value="F:transcription cis-regulatory region binding"/>
    <property type="evidence" value="ECO:0007669"/>
    <property type="project" value="TreeGrafter"/>
</dbReference>
<dbReference type="Proteomes" id="UP000569914">
    <property type="component" value="Unassembled WGS sequence"/>
</dbReference>
<comment type="caution">
    <text evidence="6">The sequence shown here is derived from an EMBL/GenBank/DDBJ whole genome shotgun (WGS) entry which is preliminary data.</text>
</comment>
<dbReference type="InterPro" id="IPR041347">
    <property type="entry name" value="MftR_C"/>
</dbReference>
<dbReference type="InterPro" id="IPR050109">
    <property type="entry name" value="HTH-type_TetR-like_transc_reg"/>
</dbReference>
<gene>
    <name evidence="6" type="ORF">BKA15_003870</name>
</gene>
<evidence type="ECO:0000256" key="2">
    <source>
        <dbReference type="ARBA" id="ARBA00023125"/>
    </source>
</evidence>
<dbReference type="InterPro" id="IPR001647">
    <property type="entry name" value="HTH_TetR"/>
</dbReference>
<dbReference type="RefSeq" id="WP_218871472.1">
    <property type="nucleotide sequence ID" value="NZ_JACCBU010000001.1"/>
</dbReference>
<dbReference type="Gene3D" id="1.10.10.60">
    <property type="entry name" value="Homeodomain-like"/>
    <property type="match status" value="1"/>
</dbReference>
<dbReference type="AlphaFoldDB" id="A0A7Y9LE03"/>
<evidence type="ECO:0000259" key="5">
    <source>
        <dbReference type="PROSITE" id="PS50977"/>
    </source>
</evidence>
<organism evidence="6 7">
    <name type="scientific">Microlunatus parietis</name>
    <dbReference type="NCBI Taxonomy" id="682979"/>
    <lineage>
        <taxon>Bacteria</taxon>
        <taxon>Bacillati</taxon>
        <taxon>Actinomycetota</taxon>
        <taxon>Actinomycetes</taxon>
        <taxon>Propionibacteriales</taxon>
        <taxon>Propionibacteriaceae</taxon>
        <taxon>Microlunatus</taxon>
    </lineage>
</organism>
<keyword evidence="2 4" id="KW-0238">DNA-binding</keyword>
<proteinExistence type="predicted"/>
<dbReference type="SUPFAM" id="SSF46689">
    <property type="entry name" value="Homeodomain-like"/>
    <property type="match status" value="1"/>
</dbReference>
<dbReference type="PROSITE" id="PS50977">
    <property type="entry name" value="HTH_TETR_2"/>
    <property type="match status" value="1"/>
</dbReference>
<reference evidence="6 7" key="1">
    <citation type="submission" date="2020-07" db="EMBL/GenBank/DDBJ databases">
        <title>Sequencing the genomes of 1000 actinobacteria strains.</title>
        <authorList>
            <person name="Klenk H.-P."/>
        </authorList>
    </citation>
    <scope>NUCLEOTIDE SEQUENCE [LARGE SCALE GENOMIC DNA]</scope>
    <source>
        <strain evidence="6 7">DSM 22083</strain>
    </source>
</reference>
<evidence type="ECO:0000313" key="7">
    <source>
        <dbReference type="Proteomes" id="UP000569914"/>
    </source>
</evidence>
<dbReference type="Gene3D" id="1.10.357.10">
    <property type="entry name" value="Tetracycline Repressor, domain 2"/>
    <property type="match status" value="1"/>
</dbReference>
<feature type="domain" description="HTH tetR-type" evidence="5">
    <location>
        <begin position="18"/>
        <end position="78"/>
    </location>
</feature>
<evidence type="ECO:0000256" key="3">
    <source>
        <dbReference type="ARBA" id="ARBA00023163"/>
    </source>
</evidence>
<keyword evidence="7" id="KW-1185">Reference proteome</keyword>
<dbReference type="GO" id="GO:0003700">
    <property type="term" value="F:DNA-binding transcription factor activity"/>
    <property type="evidence" value="ECO:0007669"/>
    <property type="project" value="TreeGrafter"/>
</dbReference>
<dbReference type="PANTHER" id="PTHR30055">
    <property type="entry name" value="HTH-TYPE TRANSCRIPTIONAL REGULATOR RUTR"/>
    <property type="match status" value="1"/>
</dbReference>
<evidence type="ECO:0000313" key="6">
    <source>
        <dbReference type="EMBL" id="NYE72541.1"/>
    </source>
</evidence>
<dbReference type="Pfam" id="PF17754">
    <property type="entry name" value="TetR_C_14"/>
    <property type="match status" value="1"/>
</dbReference>
<name>A0A7Y9LE03_9ACTN</name>
<evidence type="ECO:0000256" key="4">
    <source>
        <dbReference type="PROSITE-ProRule" id="PRU00335"/>
    </source>
</evidence>
<sequence>MTRSTEEAPPTLWDRSRLLARQSIMDAAMRLFAEQGFEATTIAQVAREAGVSQRTLFRYFGTKEDLIGGDQEVFGDVLRQAVAEQPARASSWAALRAGIVAVLAAHDAPEHFRDRFRLILTIPTLRARYLEKRLRWQSDLLPLIADRMGLGDQPADPRPRAVIATSFACFDAALDTWIEDDSVPLEQLYDQCVATVRGQRQPA</sequence>
<accession>A0A7Y9LE03</accession>
<evidence type="ECO:0000256" key="1">
    <source>
        <dbReference type="ARBA" id="ARBA00023015"/>
    </source>
</evidence>
<dbReference type="InterPro" id="IPR023772">
    <property type="entry name" value="DNA-bd_HTH_TetR-type_CS"/>
</dbReference>
<dbReference type="PROSITE" id="PS01081">
    <property type="entry name" value="HTH_TETR_1"/>
    <property type="match status" value="1"/>
</dbReference>
<dbReference type="InterPro" id="IPR009057">
    <property type="entry name" value="Homeodomain-like_sf"/>
</dbReference>
<dbReference type="PANTHER" id="PTHR30055:SF238">
    <property type="entry name" value="MYCOFACTOCIN BIOSYNTHESIS TRANSCRIPTIONAL REGULATOR MFTR-RELATED"/>
    <property type="match status" value="1"/>
</dbReference>